<dbReference type="EMBL" id="JYIU01000043">
    <property type="protein sequence ID" value="KJL20302.1"/>
    <property type="molecule type" value="Genomic_DNA"/>
</dbReference>
<sequence>MNAERPWAYSAFPVEVRETRRLSPGFIRITFTGDALEHFASWGTDQRIKLVLPMADGSLADFGLLDEPTPHPSDWYTRWKSLPEGERNVLRTYTPAGIRAQVRELDVDFFLHEPAGPASQWAARAVPGDRVVITGPDRRMGWTGYGLHWHPGEATRLLLVADETAFPAVRGILQTLGEAHRVDVILECADPADDIVSADAGARADIRLIRRTSGDSSELERAVARWSDEHGESVRADPAFYAWIAGESGATARVRRLLTAEAGISKERVSFLGYWKVGGPLVG</sequence>
<proteinExistence type="predicted"/>
<dbReference type="InterPro" id="IPR017938">
    <property type="entry name" value="Riboflavin_synthase-like_b-brl"/>
</dbReference>
<dbReference type="Pfam" id="PF08021">
    <property type="entry name" value="FAD_binding_9"/>
    <property type="match status" value="1"/>
</dbReference>
<accession>A0A0F0KHD5</accession>
<dbReference type="Proteomes" id="UP000033572">
    <property type="component" value="Unassembled WGS sequence"/>
</dbReference>
<dbReference type="RefSeq" id="WP_045254478.1">
    <property type="nucleotide sequence ID" value="NZ_CP031425.1"/>
</dbReference>
<dbReference type="InterPro" id="IPR039261">
    <property type="entry name" value="FNR_nucleotide-bd"/>
</dbReference>
<dbReference type="InterPro" id="IPR013113">
    <property type="entry name" value="SIP_FAD-bd"/>
</dbReference>
<name>A0A0F0KHD5_9MICO</name>
<organism evidence="2 3">
    <name type="scientific">Microbacterium foliorum</name>
    <dbReference type="NCBI Taxonomy" id="104336"/>
    <lineage>
        <taxon>Bacteria</taxon>
        <taxon>Bacillati</taxon>
        <taxon>Actinomycetota</taxon>
        <taxon>Actinomycetes</taxon>
        <taxon>Micrococcales</taxon>
        <taxon>Microbacteriaceae</taxon>
        <taxon>Microbacterium</taxon>
    </lineage>
</organism>
<dbReference type="Gene3D" id="2.40.30.10">
    <property type="entry name" value="Translation factors"/>
    <property type="match status" value="1"/>
</dbReference>
<evidence type="ECO:0000313" key="2">
    <source>
        <dbReference type="EMBL" id="KJL20302.1"/>
    </source>
</evidence>
<dbReference type="GeneID" id="94443037"/>
<feature type="domain" description="FAD-binding FR-type" evidence="1">
    <location>
        <begin position="9"/>
        <end position="143"/>
    </location>
</feature>
<keyword evidence="3" id="KW-1185">Reference proteome</keyword>
<dbReference type="EC" id="1.16.1.9" evidence="2"/>
<dbReference type="InterPro" id="IPR017927">
    <property type="entry name" value="FAD-bd_FR_type"/>
</dbReference>
<evidence type="ECO:0000259" key="1">
    <source>
        <dbReference type="PROSITE" id="PS51384"/>
    </source>
</evidence>
<reference evidence="2 3" key="1">
    <citation type="submission" date="2015-02" db="EMBL/GenBank/DDBJ databases">
        <title>Draft genome sequences of ten Microbacterium spp. with emphasis on heavy metal contaminated environments.</title>
        <authorList>
            <person name="Corretto E."/>
        </authorList>
    </citation>
    <scope>NUCLEOTIDE SEQUENCE [LARGE SCALE GENOMIC DNA]</scope>
    <source>
        <strain evidence="2 3">DSM 12966</strain>
    </source>
</reference>
<dbReference type="Pfam" id="PF04954">
    <property type="entry name" value="SIP"/>
    <property type="match status" value="1"/>
</dbReference>
<dbReference type="AlphaFoldDB" id="A0A0F0KHD5"/>
<gene>
    <name evidence="2" type="primary">yqjH</name>
    <name evidence="2" type="ORF">RN50_02147</name>
</gene>
<dbReference type="Gene3D" id="3.40.50.80">
    <property type="entry name" value="Nucleotide-binding domain of ferredoxin-NADP reductase (FNR) module"/>
    <property type="match status" value="1"/>
</dbReference>
<dbReference type="InterPro" id="IPR039374">
    <property type="entry name" value="SIP_fam"/>
</dbReference>
<protein>
    <submittedName>
        <fullName evidence="2">NADPH-dependent ferric-chelate reductase</fullName>
        <ecNumber evidence="2">1.16.1.9</ecNumber>
    </submittedName>
</protein>
<dbReference type="SUPFAM" id="SSF63380">
    <property type="entry name" value="Riboflavin synthase domain-like"/>
    <property type="match status" value="1"/>
</dbReference>
<dbReference type="InterPro" id="IPR007037">
    <property type="entry name" value="SIP_rossman_dom"/>
</dbReference>
<dbReference type="PANTHER" id="PTHR30157">
    <property type="entry name" value="FERRIC REDUCTASE, NADPH-DEPENDENT"/>
    <property type="match status" value="1"/>
</dbReference>
<dbReference type="CDD" id="cd06193">
    <property type="entry name" value="siderophore_interacting"/>
    <property type="match status" value="1"/>
</dbReference>
<dbReference type="GO" id="GO:0052851">
    <property type="term" value="F:ferric-chelate reductase (NADPH) activity"/>
    <property type="evidence" value="ECO:0007669"/>
    <property type="project" value="UniProtKB-EC"/>
</dbReference>
<comment type="caution">
    <text evidence="2">The sequence shown here is derived from an EMBL/GenBank/DDBJ whole genome shotgun (WGS) entry which is preliminary data.</text>
</comment>
<dbReference type="PANTHER" id="PTHR30157:SF0">
    <property type="entry name" value="NADPH-DEPENDENT FERRIC-CHELATE REDUCTASE"/>
    <property type="match status" value="1"/>
</dbReference>
<keyword evidence="2" id="KW-0560">Oxidoreductase</keyword>
<dbReference type="PATRIC" id="fig|104336.4.peg.2191"/>
<dbReference type="PROSITE" id="PS51384">
    <property type="entry name" value="FAD_FR"/>
    <property type="match status" value="1"/>
</dbReference>
<evidence type="ECO:0000313" key="3">
    <source>
        <dbReference type="Proteomes" id="UP000033572"/>
    </source>
</evidence>
<dbReference type="KEGG" id="mfol:DXT68_01400"/>